<reference evidence="3" key="2">
    <citation type="submission" date="2021-08" db="EMBL/GenBank/DDBJ databases">
        <authorList>
            <person name="Tani A."/>
            <person name="Ola A."/>
            <person name="Ogura Y."/>
            <person name="Katsura K."/>
            <person name="Hayashi T."/>
        </authorList>
    </citation>
    <scope>NUCLEOTIDE SEQUENCE</scope>
    <source>
        <strain evidence="3">NBRC 103626</strain>
    </source>
</reference>
<dbReference type="PANTHER" id="PTHR32309">
    <property type="entry name" value="TYROSINE-PROTEIN KINASE"/>
    <property type="match status" value="1"/>
</dbReference>
<evidence type="ECO:0000313" key="3">
    <source>
        <dbReference type="EMBL" id="GJD78357.1"/>
    </source>
</evidence>
<gene>
    <name evidence="3" type="ORF">NBEOAGPD_1571</name>
</gene>
<dbReference type="GO" id="GO:0005886">
    <property type="term" value="C:plasma membrane"/>
    <property type="evidence" value="ECO:0007669"/>
    <property type="project" value="TreeGrafter"/>
</dbReference>
<keyword evidence="2" id="KW-1133">Transmembrane helix</keyword>
<feature type="transmembrane region" description="Helical" evidence="2">
    <location>
        <begin position="406"/>
        <end position="426"/>
    </location>
</feature>
<evidence type="ECO:0000256" key="1">
    <source>
        <dbReference type="SAM" id="Coils"/>
    </source>
</evidence>
<keyword evidence="2" id="KW-0812">Transmembrane</keyword>
<dbReference type="InterPro" id="IPR050445">
    <property type="entry name" value="Bact_polysacc_biosynth/exp"/>
</dbReference>
<evidence type="ECO:0008006" key="5">
    <source>
        <dbReference type="Google" id="ProtNLM"/>
    </source>
</evidence>
<keyword evidence="1" id="KW-0175">Coiled coil</keyword>
<dbReference type="EMBL" id="BPQM01000030">
    <property type="protein sequence ID" value="GJD78357.1"/>
    <property type="molecule type" value="Genomic_DNA"/>
</dbReference>
<dbReference type="PANTHER" id="PTHR32309:SF13">
    <property type="entry name" value="FERRIC ENTEROBACTIN TRANSPORT PROTEIN FEPE"/>
    <property type="match status" value="1"/>
</dbReference>
<comment type="caution">
    <text evidence="3">The sequence shown here is derived from an EMBL/GenBank/DDBJ whole genome shotgun (WGS) entry which is preliminary data.</text>
</comment>
<sequence>MRAAPPRTCLPDLDTNSPMNVEIRNPQGQPLTTADKSNAVAESLRQFARMSRFADRRKGIRSYQSHVKRDPWLPVLFVVCFVLPTLMGAVYYGFIASDRYVTEAHFAIRPALGGAEKANPDSVGTNSGVPKELIAQDTLITYQYVLSRPMLETLEKELPLRAWFSRDSIDALSRFNPEKPIEKFLKYWQERVAISVESGSGIMVLTVNAFDPQESFTLIQAILKEAEAVVNRLSLNARTDAVAESNRELKLAEERMRKVRLEVRDLRNRDGVLDAQKTNEANLKTIGELRSTRIEKSIQLSIAQRDLGPSSNRIIELKTQIRDLDENIARIERQSASQDAEQKRVLADALTRFEALDNERKNAEKYYAMVLAANERARIIASRQIEFFSLIVPPVLAESATQPRRLLMICIVAAGSAVLFAGAMLARKQML</sequence>
<dbReference type="GO" id="GO:0004713">
    <property type="term" value="F:protein tyrosine kinase activity"/>
    <property type="evidence" value="ECO:0007669"/>
    <property type="project" value="TreeGrafter"/>
</dbReference>
<reference evidence="3" key="1">
    <citation type="journal article" date="2016" name="Front. Microbiol.">
        <title>Genome Sequence of the Piezophilic, Mesophilic Sulfate-Reducing Bacterium Desulfovibrio indicus J2T.</title>
        <authorList>
            <person name="Cao J."/>
            <person name="Maignien L."/>
            <person name="Shao Z."/>
            <person name="Alain K."/>
            <person name="Jebbar M."/>
        </authorList>
    </citation>
    <scope>NUCLEOTIDE SEQUENCE</scope>
    <source>
        <strain evidence="3">NBRC 103626</strain>
    </source>
</reference>
<feature type="transmembrane region" description="Helical" evidence="2">
    <location>
        <begin position="71"/>
        <end position="94"/>
    </location>
</feature>
<dbReference type="Proteomes" id="UP001055108">
    <property type="component" value="Unassembled WGS sequence"/>
</dbReference>
<organism evidence="3 4">
    <name type="scientific">Methylobacterium gregans</name>
    <dbReference type="NCBI Taxonomy" id="374424"/>
    <lineage>
        <taxon>Bacteria</taxon>
        <taxon>Pseudomonadati</taxon>
        <taxon>Pseudomonadota</taxon>
        <taxon>Alphaproteobacteria</taxon>
        <taxon>Hyphomicrobiales</taxon>
        <taxon>Methylobacteriaceae</taxon>
        <taxon>Methylobacterium</taxon>
    </lineage>
</organism>
<evidence type="ECO:0000313" key="4">
    <source>
        <dbReference type="Proteomes" id="UP001055108"/>
    </source>
</evidence>
<protein>
    <recommendedName>
        <fullName evidence="5">Capsule polysaccharide export protein-like protein</fullName>
    </recommendedName>
</protein>
<feature type="coiled-coil region" evidence="1">
    <location>
        <begin position="235"/>
        <end position="269"/>
    </location>
</feature>
<feature type="coiled-coil region" evidence="1">
    <location>
        <begin position="314"/>
        <end position="366"/>
    </location>
</feature>
<keyword evidence="4" id="KW-1185">Reference proteome</keyword>
<evidence type="ECO:0000256" key="2">
    <source>
        <dbReference type="SAM" id="Phobius"/>
    </source>
</evidence>
<dbReference type="AlphaFoldDB" id="A0AA37HM40"/>
<proteinExistence type="predicted"/>
<keyword evidence="2" id="KW-0472">Membrane</keyword>
<accession>A0AA37HM40</accession>
<name>A0AA37HM40_9HYPH</name>